<dbReference type="Proteomes" id="UP000053477">
    <property type="component" value="Unassembled WGS sequence"/>
</dbReference>
<dbReference type="InParanoid" id="A0A0H2RC89"/>
<proteinExistence type="predicted"/>
<dbReference type="STRING" id="27342.A0A0H2RC89"/>
<dbReference type="OrthoDB" id="9991317at2759"/>
<reference evidence="3 4" key="1">
    <citation type="submission" date="2015-04" db="EMBL/GenBank/DDBJ databases">
        <title>Complete genome sequence of Schizopora paradoxa KUC8140, a cosmopolitan wood degrader in East Asia.</title>
        <authorList>
            <consortium name="DOE Joint Genome Institute"/>
            <person name="Min B."/>
            <person name="Park H."/>
            <person name="Jang Y."/>
            <person name="Kim J.-J."/>
            <person name="Kim K.H."/>
            <person name="Pangilinan J."/>
            <person name="Lipzen A."/>
            <person name="Riley R."/>
            <person name="Grigoriev I.V."/>
            <person name="Spatafora J.W."/>
            <person name="Choi I.-G."/>
        </authorList>
    </citation>
    <scope>NUCLEOTIDE SEQUENCE [LARGE SCALE GENOMIC DNA]</scope>
    <source>
        <strain evidence="3 4">KUC8140</strain>
    </source>
</reference>
<sequence length="1529" mass="173435">MNKAPKTGESFDIRLEDEHGIAGHLPTVPDDTGDNVNSVAIDCTDHHALDANPFLKDIESSSSNVANSGVNRNNSLSPEVISSPTTENLLGQQVSMYMSSFENPEERPHLSDRSKGKRRNLENFSGPAKRLRVTEHATGEVGSEVPEDNCTQTLDVSRVLDDAEMMDVDNQSIIGHLPRVSKETISDVNDILDGCEDIQILEHYLQEFVGRFTAEEDGKDLNQLIRILHKISELSQNTHTTSIDARQTEFLLTKYLYIRWSRTHDECDAKESVSTLLQLFNGSPFVKDVSRLLSNTLDGHTIKENGDDRGGISNRNVSTTEAAPGALEKILKRWLTSKIDAVRVNRDTSAERKRMFYETWGEWWNVEYFPEHEEGSRLSDHFIQILNKDILEQLLLTSDGNVAEIQGCQDPVLLAHYLCIFEDRFQKRWDIADLERQIVVLRRIISLSSDQDLIQQLQRGIVMVLFHPKVLSHIRGGFFKSEDLEMIIGFARKCLAQDPSDRAIREGLYNGLVSRREKDQSSESTVNCLEEALECVPGDEAKQTFVLLQLLWTRFFTSDGIQKGGRAYLEQRPKEEREAYLQDLVGWAKPTFDKVWEKKHLIMSELEVGEVQGVRAQLVGLLFAVYEQTLGVEYVHRLVEILYKPSTGPEAELQPLLKQFVLIGRSREYLNVKDLRLAVQLIEEHFQSKYMGGLGEIDYQILGALHSQYFELYIATNSVDAAEKLLQYTHLAILNPPPRDNPLHGYFRDSSVRGLVTHFLSNPACNIRSLREALDASSMLSADPEYTTEQLYDLAKGYCALFQINWNIPTIDFAIRCFRMLVERIPSSAALVDLACVLFLREDYLRSIADYVQVNVDDYATNLQLTEAIKEKIILDSIHQMNRQDPPEHAKEPTPELQITMTDFMLRGGFKSDVESEWYYLTGIALEMSEAQRKQDPHKRGTGVKTDLQAIICRAQFSGECMDIEIRHKHILAFKEALAILQKIFADRGSTFRSQRGIIDDQLVVFKNLLEVPFTIAHYANCWEEVKSAVEFLDYGRSIIWSRMRRLRITDSQLTGVSDDLRSQFLQTCEEIDQLATFEPQPDPESLSKPLRNGDSKVERVDFPSEIHSQRKALETNLSSMVEEIRKIPGYEDFLRMASFEKLQTAACGGPVIIVTMASRELMVQTYQPVPLFGHAIIVLGSGDPVLVTLDMEGFEDRVNKVNESLDRIRRKPGSESSNSELMEVLEEIGELIVKDVVAALMSLGIEDQSRIWWCLTTVFSSFPIHAAMWRYKAKDGKSRLMCLNDLYVSSYTPSLAALIQARSPPPRSKVAQSSGTMLVIKQQDAQLATADKEVENIVLAASKTGHSFGDSFKLYNGDENERTDVLKDLPDYDWIHLTCHGVLDATDPFSSHFQISGGIDGVEKIKKITIMDILRSRVPNAEFAFLSACHTAELPEHFSREESLHLAAAMQFCGYRSVVGTMWPLNDDGGPRVAKAFYEYMFAEPKEGEEVGYLRAARALNKVTQRMRRHPDYKNYPERWVNFVHIGA</sequence>
<evidence type="ECO:0000313" key="3">
    <source>
        <dbReference type="EMBL" id="KLO09450.1"/>
    </source>
</evidence>
<evidence type="ECO:0000256" key="1">
    <source>
        <dbReference type="SAM" id="MobiDB-lite"/>
    </source>
</evidence>
<dbReference type="Pfam" id="PF12770">
    <property type="entry name" value="CHAT"/>
    <property type="match status" value="1"/>
</dbReference>
<evidence type="ECO:0000313" key="4">
    <source>
        <dbReference type="Proteomes" id="UP000053477"/>
    </source>
</evidence>
<organism evidence="3 4">
    <name type="scientific">Schizopora paradoxa</name>
    <dbReference type="NCBI Taxonomy" id="27342"/>
    <lineage>
        <taxon>Eukaryota</taxon>
        <taxon>Fungi</taxon>
        <taxon>Dikarya</taxon>
        <taxon>Basidiomycota</taxon>
        <taxon>Agaricomycotina</taxon>
        <taxon>Agaricomycetes</taxon>
        <taxon>Hymenochaetales</taxon>
        <taxon>Schizoporaceae</taxon>
        <taxon>Schizopora</taxon>
    </lineage>
</organism>
<protein>
    <recommendedName>
        <fullName evidence="2">CHAT domain-containing protein</fullName>
    </recommendedName>
</protein>
<feature type="region of interest" description="Disordered" evidence="1">
    <location>
        <begin position="100"/>
        <end position="128"/>
    </location>
</feature>
<name>A0A0H2RC89_9AGAM</name>
<keyword evidence="4" id="KW-1185">Reference proteome</keyword>
<dbReference type="InterPro" id="IPR024983">
    <property type="entry name" value="CHAT_dom"/>
</dbReference>
<dbReference type="EMBL" id="KQ086055">
    <property type="protein sequence ID" value="KLO09450.1"/>
    <property type="molecule type" value="Genomic_DNA"/>
</dbReference>
<accession>A0A0H2RC89</accession>
<gene>
    <name evidence="3" type="ORF">SCHPADRAFT_1000239</name>
</gene>
<feature type="compositionally biased region" description="Basic and acidic residues" evidence="1">
    <location>
        <begin position="104"/>
        <end position="114"/>
    </location>
</feature>
<feature type="compositionally biased region" description="Polar residues" evidence="1">
    <location>
        <begin position="76"/>
        <end position="86"/>
    </location>
</feature>
<evidence type="ECO:0000259" key="2">
    <source>
        <dbReference type="Pfam" id="PF12770"/>
    </source>
</evidence>
<feature type="compositionally biased region" description="Low complexity" evidence="1">
    <location>
        <begin position="61"/>
        <end position="75"/>
    </location>
</feature>
<feature type="region of interest" description="Disordered" evidence="1">
    <location>
        <begin position="61"/>
        <end position="86"/>
    </location>
</feature>
<feature type="domain" description="CHAT" evidence="2">
    <location>
        <begin position="1226"/>
        <end position="1529"/>
    </location>
</feature>